<dbReference type="InterPro" id="IPR036772">
    <property type="entry name" value="SRCR-like_dom_sf"/>
</dbReference>
<dbReference type="Proteomes" id="UP000230750">
    <property type="component" value="Unassembled WGS sequence"/>
</dbReference>
<keyword evidence="15" id="KW-1185">Reference proteome</keyword>
<dbReference type="STRING" id="307972.A0A2G8JT11"/>
<dbReference type="SMART" id="SM00032">
    <property type="entry name" value="CCP"/>
    <property type="match status" value="1"/>
</dbReference>
<dbReference type="GO" id="GO:0016020">
    <property type="term" value="C:membrane"/>
    <property type="evidence" value="ECO:0007669"/>
    <property type="project" value="InterPro"/>
</dbReference>
<keyword evidence="9" id="KW-0472">Membrane</keyword>
<feature type="domain" description="WSC" evidence="13">
    <location>
        <begin position="136"/>
        <end position="233"/>
    </location>
</feature>
<feature type="region of interest" description="Disordered" evidence="8">
    <location>
        <begin position="323"/>
        <end position="352"/>
    </location>
</feature>
<dbReference type="Pfam" id="PF00530">
    <property type="entry name" value="SRCR"/>
    <property type="match status" value="1"/>
</dbReference>
<keyword evidence="2" id="KW-0677">Repeat</keyword>
<comment type="caution">
    <text evidence="14">The sequence shown here is derived from an EMBL/GenBank/DDBJ whole genome shotgun (WGS) entry which is preliminary data.</text>
</comment>
<feature type="disulfide bond" evidence="6">
    <location>
        <begin position="104"/>
        <end position="114"/>
    </location>
</feature>
<evidence type="ECO:0000259" key="12">
    <source>
        <dbReference type="PROSITE" id="PS50923"/>
    </source>
</evidence>
<dbReference type="SMART" id="SM00202">
    <property type="entry name" value="SR"/>
    <property type="match status" value="1"/>
</dbReference>
<dbReference type="InterPro" id="IPR002889">
    <property type="entry name" value="WSC_carb-bd"/>
</dbReference>
<comment type="caution">
    <text evidence="6">Lacks conserved residue(s) required for the propagation of feature annotation.</text>
</comment>
<dbReference type="Gene3D" id="2.10.70.10">
    <property type="entry name" value="Complement Module, domain 1"/>
    <property type="match status" value="1"/>
</dbReference>
<dbReference type="SUPFAM" id="SSF56487">
    <property type="entry name" value="SRCR-like"/>
    <property type="match status" value="1"/>
</dbReference>
<dbReference type="FunFam" id="3.10.250.10:FF:000007">
    <property type="entry name" value="Soluble scavenger receptor cysteine-rich domain-containing protein SSC5D"/>
    <property type="match status" value="1"/>
</dbReference>
<organism evidence="14 15">
    <name type="scientific">Stichopus japonicus</name>
    <name type="common">Sea cucumber</name>
    <dbReference type="NCBI Taxonomy" id="307972"/>
    <lineage>
        <taxon>Eukaryota</taxon>
        <taxon>Metazoa</taxon>
        <taxon>Echinodermata</taxon>
        <taxon>Eleutherozoa</taxon>
        <taxon>Echinozoa</taxon>
        <taxon>Holothuroidea</taxon>
        <taxon>Aspidochirotacea</taxon>
        <taxon>Aspidochirotida</taxon>
        <taxon>Stichopodidae</taxon>
        <taxon>Apostichopus</taxon>
    </lineage>
</organism>
<feature type="signal peptide" evidence="10">
    <location>
        <begin position="1"/>
        <end position="20"/>
    </location>
</feature>
<evidence type="ECO:0000256" key="6">
    <source>
        <dbReference type="PROSITE-ProRule" id="PRU00196"/>
    </source>
</evidence>
<dbReference type="CDD" id="cd00033">
    <property type="entry name" value="CCP"/>
    <property type="match status" value="1"/>
</dbReference>
<sequence>MAVLRVTLLFGISFFVFVQARYISQEERGIRLVNGSLPNEGRIEITINRMDWFTVCSNRTYWTPQKSEVVCRQLGYPGHVRTFFDAFFGRGAEPVGMMVDHIDCTGDEQHLRNCSFNTRRSLICTHAQDMSILCRQPGYVGCYGPDFNKGIDIDTVQPSHVPLLELTPFNCIVSCSRLGLGYAVLSSLGCWCVTSVIISNLTTIDNTTCTSPCSESHHYGCGNSNEILAIFNVMYATCTKPGALQNGDYQGTRYLFGDSIHFTCHGGYIMNGRSNLQCLIGENHRVEWNNPKPFCEEINSPSPSTAPTTGMPPIQQAFQPLTNPEALPFGQDQSTNRRTTPLHGIDVTTGNPDIITTQTASSKLRTIPIGAPTTSTKSSGIKTERSSAADKTLTLKINTDISTVGLIVSTVQSTLLSSKEGKQNSTEYERPWSSDLATERRTDSETVYVTTQAADRVTNTVRLQTRGPTYDSKSDDSLLIWIIISAVIILFLVLFVISCVLIGVFLCCRKPKPVFRVSSAQLPNSGVRSSFIFRRGSCPDSYRKFEDEQSTISYVKPDVVTIGTTFGQEVHTSSYSGNESSSPKLGGNSNGDNYKLDTLKKTAATMFRISGDNMYDQFDFGIPKQDEISDEESINIPTSFLEDDDTRLSTV</sequence>
<dbReference type="PROSITE" id="PS50287">
    <property type="entry name" value="SRCR_2"/>
    <property type="match status" value="1"/>
</dbReference>
<keyword evidence="7" id="KW-0768">Sushi</keyword>
<evidence type="ECO:0000256" key="3">
    <source>
        <dbReference type="ARBA" id="ARBA00023157"/>
    </source>
</evidence>
<feature type="chain" id="PRO_5013748540" evidence="10">
    <location>
        <begin position="21"/>
        <end position="651"/>
    </location>
</feature>
<keyword evidence="4" id="KW-0675">Receptor</keyword>
<dbReference type="PROSITE" id="PS51212">
    <property type="entry name" value="WSC"/>
    <property type="match status" value="1"/>
</dbReference>
<gene>
    <name evidence="14" type="ORF">BSL78_24316</name>
</gene>
<dbReference type="PANTHER" id="PTHR48071">
    <property type="entry name" value="SRCR DOMAIN-CONTAINING PROTEIN"/>
    <property type="match status" value="1"/>
</dbReference>
<dbReference type="PROSITE" id="PS50923">
    <property type="entry name" value="SUSHI"/>
    <property type="match status" value="1"/>
</dbReference>
<dbReference type="OrthoDB" id="9986744at2759"/>
<dbReference type="PRINTS" id="PR00258">
    <property type="entry name" value="SPERACTRCPTR"/>
</dbReference>
<keyword evidence="1 10" id="KW-0732">Signal</keyword>
<evidence type="ECO:0000256" key="8">
    <source>
        <dbReference type="SAM" id="MobiDB-lite"/>
    </source>
</evidence>
<dbReference type="AlphaFoldDB" id="A0A2G8JT11"/>
<keyword evidence="9" id="KW-0812">Transmembrane</keyword>
<evidence type="ECO:0000313" key="14">
    <source>
        <dbReference type="EMBL" id="PIK38850.1"/>
    </source>
</evidence>
<keyword evidence="3 6" id="KW-1015">Disulfide bond</keyword>
<name>A0A2G8JT11_STIJA</name>
<keyword evidence="9" id="KW-1133">Transmembrane helix</keyword>
<accession>A0A2G8JT11</accession>
<dbReference type="Pfam" id="PF01822">
    <property type="entry name" value="WSC"/>
    <property type="match status" value="1"/>
</dbReference>
<evidence type="ECO:0000256" key="4">
    <source>
        <dbReference type="ARBA" id="ARBA00023170"/>
    </source>
</evidence>
<keyword evidence="5" id="KW-0325">Glycoprotein</keyword>
<evidence type="ECO:0000259" key="11">
    <source>
        <dbReference type="PROSITE" id="PS50287"/>
    </source>
</evidence>
<protein>
    <submittedName>
        <fullName evidence="14">Uncharacterized protein</fullName>
    </submittedName>
</protein>
<feature type="transmembrane region" description="Helical" evidence="9">
    <location>
        <begin position="478"/>
        <end position="506"/>
    </location>
</feature>
<feature type="domain" description="Sushi" evidence="12">
    <location>
        <begin position="236"/>
        <end position="297"/>
    </location>
</feature>
<dbReference type="InterPro" id="IPR001190">
    <property type="entry name" value="SRCR"/>
</dbReference>
<reference evidence="14 15" key="1">
    <citation type="journal article" date="2017" name="PLoS Biol.">
        <title>The sea cucumber genome provides insights into morphological evolution and visceral regeneration.</title>
        <authorList>
            <person name="Zhang X."/>
            <person name="Sun L."/>
            <person name="Yuan J."/>
            <person name="Sun Y."/>
            <person name="Gao Y."/>
            <person name="Zhang L."/>
            <person name="Li S."/>
            <person name="Dai H."/>
            <person name="Hamel J.F."/>
            <person name="Liu C."/>
            <person name="Yu Y."/>
            <person name="Liu S."/>
            <person name="Lin W."/>
            <person name="Guo K."/>
            <person name="Jin S."/>
            <person name="Xu P."/>
            <person name="Storey K.B."/>
            <person name="Huan P."/>
            <person name="Zhang T."/>
            <person name="Zhou Y."/>
            <person name="Zhang J."/>
            <person name="Lin C."/>
            <person name="Li X."/>
            <person name="Xing L."/>
            <person name="Huo D."/>
            <person name="Sun M."/>
            <person name="Wang L."/>
            <person name="Mercier A."/>
            <person name="Li F."/>
            <person name="Yang H."/>
            <person name="Xiang J."/>
        </authorList>
    </citation>
    <scope>NUCLEOTIDE SEQUENCE [LARGE SCALE GENOMIC DNA]</scope>
    <source>
        <strain evidence="14">Shaxun</strain>
        <tissue evidence="14">Muscle</tissue>
    </source>
</reference>
<evidence type="ECO:0000313" key="15">
    <source>
        <dbReference type="Proteomes" id="UP000230750"/>
    </source>
</evidence>
<evidence type="ECO:0000256" key="1">
    <source>
        <dbReference type="ARBA" id="ARBA00022729"/>
    </source>
</evidence>
<evidence type="ECO:0000256" key="7">
    <source>
        <dbReference type="PROSITE-ProRule" id="PRU00302"/>
    </source>
</evidence>
<proteinExistence type="predicted"/>
<evidence type="ECO:0000256" key="2">
    <source>
        <dbReference type="ARBA" id="ARBA00022737"/>
    </source>
</evidence>
<dbReference type="InterPro" id="IPR000436">
    <property type="entry name" value="Sushi_SCR_CCP_dom"/>
</dbReference>
<evidence type="ECO:0000256" key="5">
    <source>
        <dbReference type="ARBA" id="ARBA00023180"/>
    </source>
</evidence>
<feature type="region of interest" description="Disordered" evidence="8">
    <location>
        <begin position="626"/>
        <end position="651"/>
    </location>
</feature>
<dbReference type="PANTHER" id="PTHR48071:SF28">
    <property type="entry name" value="SRCR DOMAIN-CONTAINING PROTEIN"/>
    <property type="match status" value="1"/>
</dbReference>
<dbReference type="Gene3D" id="3.10.250.10">
    <property type="entry name" value="SRCR-like domain"/>
    <property type="match status" value="1"/>
</dbReference>
<evidence type="ECO:0000256" key="10">
    <source>
        <dbReference type="SAM" id="SignalP"/>
    </source>
</evidence>
<feature type="domain" description="SRCR" evidence="11">
    <location>
        <begin position="30"/>
        <end position="135"/>
    </location>
</feature>
<evidence type="ECO:0000256" key="9">
    <source>
        <dbReference type="SAM" id="Phobius"/>
    </source>
</evidence>
<dbReference type="InterPro" id="IPR035976">
    <property type="entry name" value="Sushi/SCR/CCP_sf"/>
</dbReference>
<dbReference type="SUPFAM" id="SSF57535">
    <property type="entry name" value="Complement control module/SCR domain"/>
    <property type="match status" value="1"/>
</dbReference>
<dbReference type="EMBL" id="MRZV01001307">
    <property type="protein sequence ID" value="PIK38850.1"/>
    <property type="molecule type" value="Genomic_DNA"/>
</dbReference>
<evidence type="ECO:0000259" key="13">
    <source>
        <dbReference type="PROSITE" id="PS51212"/>
    </source>
</evidence>
<dbReference type="Pfam" id="PF00084">
    <property type="entry name" value="Sushi"/>
    <property type="match status" value="1"/>
</dbReference>